<dbReference type="SUPFAM" id="SSF51735">
    <property type="entry name" value="NAD(P)-binding Rossmann-fold domains"/>
    <property type="match status" value="1"/>
</dbReference>
<dbReference type="InterPro" id="IPR036291">
    <property type="entry name" value="NAD(P)-bd_dom_sf"/>
</dbReference>
<comment type="similarity">
    <text evidence="3">Belongs to the D-isomer specific 2-hydroxyacid dehydrogenase family.</text>
</comment>
<evidence type="ECO:0000313" key="7">
    <source>
        <dbReference type="Proteomes" id="UP001589814"/>
    </source>
</evidence>
<feature type="domain" description="D-isomer specific 2-hydroxyacid dehydrogenase NAD-binding" evidence="5">
    <location>
        <begin position="109"/>
        <end position="281"/>
    </location>
</feature>
<dbReference type="RefSeq" id="WP_019950981.1">
    <property type="nucleotide sequence ID" value="NZ_JBHLVX010000051.1"/>
</dbReference>
<dbReference type="SUPFAM" id="SSF52283">
    <property type="entry name" value="Formate/glycerate dehydrogenase catalytic domain-like"/>
    <property type="match status" value="1"/>
</dbReference>
<accession>A0ABV6G6F1</accession>
<dbReference type="PANTHER" id="PTHR10996:SF178">
    <property type="entry name" value="2-HYDROXYACID DEHYDROGENASE YGL185C-RELATED"/>
    <property type="match status" value="1"/>
</dbReference>
<dbReference type="InterPro" id="IPR050223">
    <property type="entry name" value="D-isomer_2-hydroxyacid_DH"/>
</dbReference>
<dbReference type="Proteomes" id="UP001589814">
    <property type="component" value="Unassembled WGS sequence"/>
</dbReference>
<keyword evidence="2" id="KW-0520">NAD</keyword>
<reference evidence="6 7" key="1">
    <citation type="submission" date="2024-09" db="EMBL/GenBank/DDBJ databases">
        <authorList>
            <person name="Sun Q."/>
            <person name="Mori K."/>
        </authorList>
    </citation>
    <scope>NUCLEOTIDE SEQUENCE [LARGE SCALE GENOMIC DNA]</scope>
    <source>
        <strain evidence="6 7">CCM 7415</strain>
    </source>
</reference>
<evidence type="ECO:0000256" key="1">
    <source>
        <dbReference type="ARBA" id="ARBA00023002"/>
    </source>
</evidence>
<gene>
    <name evidence="6" type="ORF">ACFFHW_13995</name>
</gene>
<dbReference type="EMBL" id="JBHLVX010000051">
    <property type="protein sequence ID" value="MFC0269083.1"/>
    <property type="molecule type" value="Genomic_DNA"/>
</dbReference>
<proteinExistence type="inferred from homology"/>
<evidence type="ECO:0000313" key="6">
    <source>
        <dbReference type="EMBL" id="MFC0269083.1"/>
    </source>
</evidence>
<dbReference type="Gene3D" id="3.40.50.720">
    <property type="entry name" value="NAD(P)-binding Rossmann-like Domain"/>
    <property type="match status" value="2"/>
</dbReference>
<dbReference type="Pfam" id="PF00389">
    <property type="entry name" value="2-Hacid_dh"/>
    <property type="match status" value="1"/>
</dbReference>
<dbReference type="Pfam" id="PF02826">
    <property type="entry name" value="2-Hacid_dh_C"/>
    <property type="match status" value="1"/>
</dbReference>
<feature type="domain" description="D-isomer specific 2-hydroxyacid dehydrogenase catalytic" evidence="4">
    <location>
        <begin position="7"/>
        <end position="312"/>
    </location>
</feature>
<keyword evidence="7" id="KW-1185">Reference proteome</keyword>
<dbReference type="InterPro" id="IPR006140">
    <property type="entry name" value="D-isomer_DH_NAD-bd"/>
</dbReference>
<evidence type="ECO:0000259" key="4">
    <source>
        <dbReference type="Pfam" id="PF00389"/>
    </source>
</evidence>
<name>A0ABV6G6F1_9GAMM</name>
<evidence type="ECO:0000259" key="5">
    <source>
        <dbReference type="Pfam" id="PF02826"/>
    </source>
</evidence>
<keyword evidence="1 3" id="KW-0560">Oxidoreductase</keyword>
<dbReference type="InterPro" id="IPR006139">
    <property type="entry name" value="D-isomer_2_OHA_DH_cat_dom"/>
</dbReference>
<protein>
    <submittedName>
        <fullName evidence="6">NAD(P)-dependent oxidoreductase</fullName>
    </submittedName>
</protein>
<sequence>MPLDLLVVTALSRRHQARIAEAGFNVHMAEDAERRASVIAEYGERIRAVLTIGTIGFSAEEMDALPRLGLICAQGVGHENIDLAAARARDIHVTHGPGTNAETVADHTFALMLASLRRIREGDAGLRAGEWQAIRRSAPNLHGATLGLLGMGAIARAIAHRAHYGFSMPVVYYSRSPKTELPWRHERDPLAVAQQADVLVAALPGGADTRHLVDARMLAALGERGTFINVGRGSVVESEALITALREKRIAGAGLDVFESEPEIPAAMKTLERLVMTPHTAGLSPQALDATIERVVDNLKAFDEGREMVTPVRG</sequence>
<dbReference type="PANTHER" id="PTHR10996">
    <property type="entry name" value="2-HYDROXYACID DEHYDROGENASE-RELATED"/>
    <property type="match status" value="1"/>
</dbReference>
<comment type="caution">
    <text evidence="6">The sequence shown here is derived from an EMBL/GenBank/DDBJ whole genome shotgun (WGS) entry which is preliminary data.</text>
</comment>
<organism evidence="6 7">
    <name type="scientific">Kushneria aurantia</name>
    <dbReference type="NCBI Taxonomy" id="504092"/>
    <lineage>
        <taxon>Bacteria</taxon>
        <taxon>Pseudomonadati</taxon>
        <taxon>Pseudomonadota</taxon>
        <taxon>Gammaproteobacteria</taxon>
        <taxon>Oceanospirillales</taxon>
        <taxon>Halomonadaceae</taxon>
        <taxon>Kushneria</taxon>
    </lineage>
</organism>
<evidence type="ECO:0000256" key="3">
    <source>
        <dbReference type="RuleBase" id="RU003719"/>
    </source>
</evidence>
<evidence type="ECO:0000256" key="2">
    <source>
        <dbReference type="ARBA" id="ARBA00023027"/>
    </source>
</evidence>